<dbReference type="EMBL" id="SDPP02000001">
    <property type="protein sequence ID" value="KAA1380749.1"/>
    <property type="molecule type" value="Genomic_DNA"/>
</dbReference>
<dbReference type="OrthoDB" id="4104638at2"/>
<dbReference type="AlphaFoldDB" id="A0A641AS19"/>
<dbReference type="GO" id="GO:0008171">
    <property type="term" value="F:O-methyltransferase activity"/>
    <property type="evidence" value="ECO:0007669"/>
    <property type="project" value="TreeGrafter"/>
</dbReference>
<keyword evidence="2" id="KW-0489">Methyltransferase</keyword>
<dbReference type="NCBIfam" id="TIGR01444">
    <property type="entry name" value="fkbM_fam"/>
    <property type="match status" value="1"/>
</dbReference>
<dbReference type="SUPFAM" id="SSF53335">
    <property type="entry name" value="S-adenosyl-L-methionine-dependent methyltransferases"/>
    <property type="match status" value="1"/>
</dbReference>
<protein>
    <submittedName>
        <fullName evidence="2">FkbM family methyltransferase</fullName>
    </submittedName>
</protein>
<feature type="domain" description="Methyltransferase FkbM" evidence="1">
    <location>
        <begin position="44"/>
        <end position="212"/>
    </location>
</feature>
<dbReference type="InterPro" id="IPR053188">
    <property type="entry name" value="FkbM_Methyltransferase"/>
</dbReference>
<gene>
    <name evidence="2" type="ORF">ESP62_006200</name>
</gene>
<proteinExistence type="predicted"/>
<keyword evidence="3" id="KW-1185">Reference proteome</keyword>
<dbReference type="Pfam" id="PF05050">
    <property type="entry name" value="Methyltransf_21"/>
    <property type="match status" value="1"/>
</dbReference>
<organism evidence="2 3">
    <name type="scientific">Aeromicrobium fastidiosum</name>
    <dbReference type="NCBI Taxonomy" id="52699"/>
    <lineage>
        <taxon>Bacteria</taxon>
        <taxon>Bacillati</taxon>
        <taxon>Actinomycetota</taxon>
        <taxon>Actinomycetes</taxon>
        <taxon>Propionibacteriales</taxon>
        <taxon>Nocardioidaceae</taxon>
        <taxon>Aeromicrobium</taxon>
    </lineage>
</organism>
<dbReference type="PANTHER" id="PTHR36973">
    <property type="entry name" value="SLL1456 PROTEIN-RELATED"/>
    <property type="match status" value="1"/>
</dbReference>
<dbReference type="PANTHER" id="PTHR36973:SF4">
    <property type="entry name" value="NODULATION PROTEIN"/>
    <property type="match status" value="1"/>
</dbReference>
<name>A0A641AS19_9ACTN</name>
<evidence type="ECO:0000259" key="1">
    <source>
        <dbReference type="Pfam" id="PF05050"/>
    </source>
</evidence>
<dbReference type="RefSeq" id="WP_129181519.1">
    <property type="nucleotide sequence ID" value="NZ_JAGIOG010000001.1"/>
</dbReference>
<accession>A0A641AS19</accession>
<dbReference type="Proteomes" id="UP001515100">
    <property type="component" value="Unassembled WGS sequence"/>
</dbReference>
<dbReference type="InterPro" id="IPR029063">
    <property type="entry name" value="SAM-dependent_MTases_sf"/>
</dbReference>
<evidence type="ECO:0000313" key="2">
    <source>
        <dbReference type="EMBL" id="KAA1380749.1"/>
    </source>
</evidence>
<dbReference type="Gene3D" id="3.40.50.150">
    <property type="entry name" value="Vaccinia Virus protein VP39"/>
    <property type="match status" value="1"/>
</dbReference>
<dbReference type="GO" id="GO:0032259">
    <property type="term" value="P:methylation"/>
    <property type="evidence" value="ECO:0007669"/>
    <property type="project" value="UniProtKB-KW"/>
</dbReference>
<sequence length="241" mass="26024">MSSRTRLMYAVAERLGRRGFELRRHPASRRQHVLTRQGVDLVLDVGAADGGYGTSLRSFGYAGDIVSFEPQAAAFARLQATIAADARWSARHLALGPEAGELTMNIASNSTSSSMLPMLDSHIDAAPSVRYVGTETVTVARLDDEVRDVVAAHRRPFLKIDTQGFEREVLSGGQETVDACVGLQLELSLVPLYDGGMLIDEAVGWAYAQGFQMVGLEQGYAAPTGEILQIDGVFVRPDAVK</sequence>
<reference evidence="2" key="1">
    <citation type="submission" date="2019-09" db="EMBL/GenBank/DDBJ databases">
        <authorList>
            <person name="Li J."/>
        </authorList>
    </citation>
    <scope>NUCLEOTIDE SEQUENCE [LARGE SCALE GENOMIC DNA]</scope>
    <source>
        <strain evidence="2">NRBC 14897</strain>
    </source>
</reference>
<keyword evidence="2" id="KW-0808">Transferase</keyword>
<comment type="caution">
    <text evidence="2">The sequence shown here is derived from an EMBL/GenBank/DDBJ whole genome shotgun (WGS) entry which is preliminary data.</text>
</comment>
<evidence type="ECO:0000313" key="3">
    <source>
        <dbReference type="Proteomes" id="UP001515100"/>
    </source>
</evidence>
<dbReference type="InterPro" id="IPR006342">
    <property type="entry name" value="FkbM_mtfrase"/>
</dbReference>